<dbReference type="SMART" id="SM00287">
    <property type="entry name" value="SH3b"/>
    <property type="match status" value="1"/>
</dbReference>
<sequence length="223" mass="25188">MRHPMLSLLLILGLTLPAMSAVAATGYVTDQLVLTLRSTAGNQYQTLGHLKTASKVEILGEEGKFLHVRSADGTEGYVLKQYITADLPKQLIIDRQNKELRQLRQKLQQLTTGSSQQQQTLADLQKQRDKLTRDLQQTRRQLQQLTEAHQQLLDASGNLLQITREKDQLKEENDRLAVEAARLEKENATLLTTGSIKWFLAGAGVLFFGWILGKISRKKRRAF</sequence>
<evidence type="ECO:0000259" key="9">
    <source>
        <dbReference type="PROSITE" id="PS51781"/>
    </source>
</evidence>
<dbReference type="Pfam" id="PF08239">
    <property type="entry name" value="SH3_3"/>
    <property type="match status" value="1"/>
</dbReference>
<comment type="subcellular location">
    <subcellularLocation>
        <location evidence="1">Membrane</location>
        <topology evidence="1">Single-pass membrane protein</topology>
    </subcellularLocation>
</comment>
<keyword evidence="6" id="KW-0175">Coiled coil</keyword>
<dbReference type="RefSeq" id="WP_146032869.1">
    <property type="nucleotide sequence ID" value="NZ_PPFX01000001.1"/>
</dbReference>
<dbReference type="Gene3D" id="1.20.1170.10">
    <property type="match status" value="1"/>
</dbReference>
<keyword evidence="2 7" id="KW-0812">Transmembrane</keyword>
<keyword evidence="3 8" id="KW-0732">Signal</keyword>
<evidence type="ECO:0000256" key="5">
    <source>
        <dbReference type="ARBA" id="ARBA00023136"/>
    </source>
</evidence>
<dbReference type="Gene3D" id="2.30.30.40">
    <property type="entry name" value="SH3 Domains"/>
    <property type="match status" value="1"/>
</dbReference>
<evidence type="ECO:0000256" key="8">
    <source>
        <dbReference type="SAM" id="SignalP"/>
    </source>
</evidence>
<dbReference type="InterPro" id="IPR016476">
    <property type="entry name" value="SH3_dom_pro"/>
</dbReference>
<dbReference type="PROSITE" id="PS51781">
    <property type="entry name" value="SH3B"/>
    <property type="match status" value="1"/>
</dbReference>
<evidence type="ECO:0000256" key="2">
    <source>
        <dbReference type="ARBA" id="ARBA00022692"/>
    </source>
</evidence>
<comment type="caution">
    <text evidence="10">The sequence shown here is derived from an EMBL/GenBank/DDBJ whole genome shotgun (WGS) entry which is preliminary data.</text>
</comment>
<dbReference type="AlphaFoldDB" id="A0A2K2HEQ7"/>
<proteinExistence type="predicted"/>
<accession>A0A2K2HEQ7</accession>
<dbReference type="NCBIfam" id="TIGR04211">
    <property type="entry name" value="SH3_and_anchor"/>
    <property type="match status" value="1"/>
</dbReference>
<evidence type="ECO:0000256" key="4">
    <source>
        <dbReference type="ARBA" id="ARBA00022989"/>
    </source>
</evidence>
<dbReference type="Proteomes" id="UP000236340">
    <property type="component" value="Unassembled WGS sequence"/>
</dbReference>
<evidence type="ECO:0000313" key="10">
    <source>
        <dbReference type="EMBL" id="PNU21776.1"/>
    </source>
</evidence>
<dbReference type="OrthoDB" id="5418566at2"/>
<evidence type="ECO:0000313" key="11">
    <source>
        <dbReference type="Proteomes" id="UP000236340"/>
    </source>
</evidence>
<keyword evidence="5 7" id="KW-0472">Membrane</keyword>
<dbReference type="InterPro" id="IPR003646">
    <property type="entry name" value="SH3-like_bac-type"/>
</dbReference>
<feature type="domain" description="SH3b" evidence="9">
    <location>
        <begin position="23"/>
        <end position="87"/>
    </location>
</feature>
<reference evidence="10 11" key="1">
    <citation type="journal article" date="2018" name="Genome Announc.">
        <title>Genome Sequence of Geothermobacter sp. HR-1 Iron Reducer from the Loihi Seamount.</title>
        <authorList>
            <person name="Smith H."/>
            <person name="Abuyen K."/>
            <person name="Tremblay J."/>
            <person name="Savalia P."/>
            <person name="Perez-Rodriguez I."/>
            <person name="Emerson D."/>
            <person name="Tully B."/>
            <person name="Amend J."/>
        </authorList>
    </citation>
    <scope>NUCLEOTIDE SEQUENCE [LARGE SCALE GENOMIC DNA]</scope>
    <source>
        <strain evidence="10 11">HR-1</strain>
    </source>
</reference>
<evidence type="ECO:0000256" key="3">
    <source>
        <dbReference type="ARBA" id="ARBA00022729"/>
    </source>
</evidence>
<dbReference type="EMBL" id="PPFX01000001">
    <property type="protein sequence ID" value="PNU21776.1"/>
    <property type="molecule type" value="Genomic_DNA"/>
</dbReference>
<gene>
    <name evidence="10" type="ORF">C2E25_00675</name>
</gene>
<keyword evidence="4 7" id="KW-1133">Transmembrane helix</keyword>
<dbReference type="GO" id="GO:0016020">
    <property type="term" value="C:membrane"/>
    <property type="evidence" value="ECO:0007669"/>
    <property type="project" value="UniProtKB-SubCell"/>
</dbReference>
<feature type="signal peptide" evidence="8">
    <location>
        <begin position="1"/>
        <end position="23"/>
    </location>
</feature>
<organism evidence="10 11">
    <name type="scientific">Geothermobacter hydrogeniphilus</name>
    <dbReference type="NCBI Taxonomy" id="1969733"/>
    <lineage>
        <taxon>Bacteria</taxon>
        <taxon>Pseudomonadati</taxon>
        <taxon>Thermodesulfobacteriota</taxon>
        <taxon>Desulfuromonadia</taxon>
        <taxon>Desulfuromonadales</taxon>
        <taxon>Geothermobacteraceae</taxon>
        <taxon>Geothermobacter</taxon>
    </lineage>
</organism>
<evidence type="ECO:0000256" key="6">
    <source>
        <dbReference type="SAM" id="Coils"/>
    </source>
</evidence>
<protein>
    <submittedName>
        <fullName evidence="10">TIGR04211 family SH3 domain-containing protein</fullName>
    </submittedName>
</protein>
<feature type="chain" id="PRO_5014342918" evidence="8">
    <location>
        <begin position="24"/>
        <end position="223"/>
    </location>
</feature>
<name>A0A2K2HEQ7_9BACT</name>
<feature type="transmembrane region" description="Helical" evidence="7">
    <location>
        <begin position="195"/>
        <end position="213"/>
    </location>
</feature>
<evidence type="ECO:0000256" key="7">
    <source>
        <dbReference type="SAM" id="Phobius"/>
    </source>
</evidence>
<feature type="coiled-coil region" evidence="6">
    <location>
        <begin position="93"/>
        <end position="193"/>
    </location>
</feature>
<evidence type="ECO:0000256" key="1">
    <source>
        <dbReference type="ARBA" id="ARBA00004167"/>
    </source>
</evidence>